<dbReference type="AlphaFoldDB" id="A0AAN9FHQ2"/>
<evidence type="ECO:0000256" key="10">
    <source>
        <dbReference type="ARBA" id="ARBA00061286"/>
    </source>
</evidence>
<evidence type="ECO:0000313" key="16">
    <source>
        <dbReference type="EMBL" id="KAK7273433.1"/>
    </source>
</evidence>
<evidence type="ECO:0000256" key="14">
    <source>
        <dbReference type="SAM" id="MobiDB-lite"/>
    </source>
</evidence>
<keyword evidence="8" id="KW-0961">Cell wall biogenesis/degradation</keyword>
<evidence type="ECO:0000256" key="15">
    <source>
        <dbReference type="SAM" id="Phobius"/>
    </source>
</evidence>
<evidence type="ECO:0000313" key="17">
    <source>
        <dbReference type="Proteomes" id="UP001372338"/>
    </source>
</evidence>
<evidence type="ECO:0000256" key="1">
    <source>
        <dbReference type="ARBA" id="ARBA00004653"/>
    </source>
</evidence>
<sequence length="1123" mass="125797">MSGQPSKKSLRNSGGPGSGSSHQGSRSNSGGPSVKFARRTSSGRYVSLSREDIDMSADMSGDYMNYTVHIPPTPEHEASDTSVAMKAEEQYVSNSLFTGGFNSVTRAHLMDKVIDSEVTHPQMAGSKGSACAMSACDGKVMKDERGNDVIPCECRFKICRDCFIDAQNENNLCPGCKEPYRMGDYDDDTPDYSNRALPLPAPNGKHGTNMSVMKRNQNGEFDHNRWLFETKGTYGVGNAYWPPQDEYGDDGDEGFQGGMVDPNDKPWKPLSRKTPIPTSIMSPYKLLIAIRLVVLAFFLHWRVTHPNPEAIWLWLMSIVCEIWFGFSWILDQIPKLCPVNRSTDLEVLREKFDSPSPSNPTGRSDLPGMDLFVSTADPDKEPPLTTANTILSILAVDYPVEKLACYVSDDGGALLTFEAMAEAASFADLWVPFCRKHNIEPRNPDSYFNLKLDPTKNKSRTDFVKDRRRVKREYDEFKIRINGLPDSIRRRSDAFNAREEMKMMKHMKESGADPSEPIKVTKATWMADGTHWPGTWASPSSDHFKGDHAGILQVMLKPPSPDPLMGSQDDKIIDFSEVDTRLPMLVYVSREKRPGYDHNKKAGAMNALVRASAILSNGPFILNLDCDHYFYYCKALREGMCFMMDRGGEDICYIQFPQRFEGIDPSDRYANHNTVFFDGNMRALDGVQGPFYVGTGCMFRRFALYGFEPPTVNLKDPKRSDGSETTALNLSEIDQDLDMNLLPRRFGNSTMLSESIPVAEFQGRPLADHPAVKFGRPPGVLRTPREPLDATAVAEAVSVISCWYEDKTEWGDRVGWIYGSVTEDVVTGYRMHNRGWRSVYCVTKRDSFRGSAPINLTDRLHQVLRWATGSVEIFFSQNNAFLAGKKLKFLQRISYLNVGIYPFTSIFLVVYCFLPALSLISGHFIVETLSIAFLCYLLTITVCLILLAILEVKWSGVELEQWWRNEQFWLISGTSAHLAAVVQGLLKVVAGIEISFTLTTKAANEDEDDIYADLYIVKWTSLMLPPIIIAMVNIIAIIFAFIKTIYSSSPNWSKFIGGAFFSLWVLTHLYPFAKGLMGRRRKTPTIVFVWAGLIAITISLLWIAISPAKGGNGKGIGGDFQFP</sequence>
<comment type="function">
    <text evidence="9">Thought to be a Golgi-localized beta-glycan synthase that polymerize the backbones of noncellulosic polysaccharides (hemicelluloses) of plant cell wall.</text>
</comment>
<feature type="transmembrane region" description="Helical" evidence="15">
    <location>
        <begin position="1085"/>
        <end position="1105"/>
    </location>
</feature>
<comment type="caution">
    <text evidence="16">The sequence shown here is derived from an EMBL/GenBank/DDBJ whole genome shotgun (WGS) entry which is preliminary data.</text>
</comment>
<comment type="similarity">
    <text evidence="10">Belongs to the glycosyltransferase 2 family. Plant cellulose synthase-like D subfamily.</text>
</comment>
<dbReference type="InterPro" id="IPR013083">
    <property type="entry name" value="Znf_RING/FYVE/PHD"/>
</dbReference>
<dbReference type="Pfam" id="PF14570">
    <property type="entry name" value="zf-RING_4"/>
    <property type="match status" value="1"/>
</dbReference>
<feature type="binding site" evidence="12">
    <location>
        <position position="380"/>
    </location>
    <ligand>
        <name>UDP-alpha-D-glucose</name>
        <dbReference type="ChEBI" id="CHEBI:58885"/>
    </ligand>
</feature>
<dbReference type="GO" id="GO:0071555">
    <property type="term" value="P:cell wall organization"/>
    <property type="evidence" value="ECO:0007669"/>
    <property type="project" value="UniProtKB-KW"/>
</dbReference>
<evidence type="ECO:0000256" key="2">
    <source>
        <dbReference type="ARBA" id="ARBA00022676"/>
    </source>
</evidence>
<dbReference type="SUPFAM" id="SSF57850">
    <property type="entry name" value="RING/U-box"/>
    <property type="match status" value="1"/>
</dbReference>
<dbReference type="SUPFAM" id="SSF53448">
    <property type="entry name" value="Nucleotide-diphospho-sugar transferases"/>
    <property type="match status" value="1"/>
</dbReference>
<dbReference type="FunFam" id="3.30.40.10:FF:000229">
    <property type="entry name" value="Cellulose synthase-like protein D3"/>
    <property type="match status" value="1"/>
</dbReference>
<evidence type="ECO:0000256" key="9">
    <source>
        <dbReference type="ARBA" id="ARBA00037405"/>
    </source>
</evidence>
<name>A0AAN9FHQ2_CROPI</name>
<feature type="binding site" evidence="13">
    <location>
        <position position="625"/>
    </location>
    <ligand>
        <name>Mn(2+)</name>
        <dbReference type="ChEBI" id="CHEBI:29035"/>
    </ligand>
</feature>
<evidence type="ECO:0000256" key="11">
    <source>
        <dbReference type="PIRSR" id="PIRSR605150-1"/>
    </source>
</evidence>
<evidence type="ECO:0000256" key="6">
    <source>
        <dbReference type="ARBA" id="ARBA00023034"/>
    </source>
</evidence>
<dbReference type="GO" id="GO:0030244">
    <property type="term" value="P:cellulose biosynthetic process"/>
    <property type="evidence" value="ECO:0007669"/>
    <property type="project" value="InterPro"/>
</dbReference>
<evidence type="ECO:0000256" key="4">
    <source>
        <dbReference type="ARBA" id="ARBA00022692"/>
    </source>
</evidence>
<keyword evidence="2" id="KW-0328">Glycosyltransferase</keyword>
<feature type="binding site" evidence="12">
    <location>
        <position position="374"/>
    </location>
    <ligand>
        <name>UDP-alpha-D-glucose</name>
        <dbReference type="ChEBI" id="CHEBI:58885"/>
    </ligand>
</feature>
<keyword evidence="5 15" id="KW-1133">Transmembrane helix</keyword>
<keyword evidence="17" id="KW-1185">Reference proteome</keyword>
<proteinExistence type="inferred from homology"/>
<protein>
    <recommendedName>
        <fullName evidence="18">Cellulose synthase-like protein D4</fullName>
    </recommendedName>
</protein>
<evidence type="ECO:0008006" key="18">
    <source>
        <dbReference type="Google" id="ProtNLM"/>
    </source>
</evidence>
<organism evidence="16 17">
    <name type="scientific">Crotalaria pallida</name>
    <name type="common">Smooth rattlebox</name>
    <name type="synonym">Crotalaria striata</name>
    <dbReference type="NCBI Taxonomy" id="3830"/>
    <lineage>
        <taxon>Eukaryota</taxon>
        <taxon>Viridiplantae</taxon>
        <taxon>Streptophyta</taxon>
        <taxon>Embryophyta</taxon>
        <taxon>Tracheophyta</taxon>
        <taxon>Spermatophyta</taxon>
        <taxon>Magnoliopsida</taxon>
        <taxon>eudicotyledons</taxon>
        <taxon>Gunneridae</taxon>
        <taxon>Pentapetalae</taxon>
        <taxon>rosids</taxon>
        <taxon>fabids</taxon>
        <taxon>Fabales</taxon>
        <taxon>Fabaceae</taxon>
        <taxon>Papilionoideae</taxon>
        <taxon>50 kb inversion clade</taxon>
        <taxon>genistoids sensu lato</taxon>
        <taxon>core genistoids</taxon>
        <taxon>Crotalarieae</taxon>
        <taxon>Crotalaria</taxon>
    </lineage>
</organism>
<feature type="binding site" evidence="12">
    <location>
        <position position="600"/>
    </location>
    <ligand>
        <name>UDP-alpha-D-glucose</name>
        <dbReference type="ChEBI" id="CHEBI:58885"/>
    </ligand>
</feature>
<accession>A0AAN9FHQ2</accession>
<dbReference type="Pfam" id="PF03552">
    <property type="entry name" value="Cellulose_synt"/>
    <property type="match status" value="2"/>
</dbReference>
<dbReference type="PANTHER" id="PTHR13301">
    <property type="entry name" value="X-BOX TRANSCRIPTION FACTOR-RELATED"/>
    <property type="match status" value="1"/>
</dbReference>
<evidence type="ECO:0000256" key="7">
    <source>
        <dbReference type="ARBA" id="ARBA00023136"/>
    </source>
</evidence>
<gene>
    <name evidence="16" type="ORF">RIF29_14482</name>
</gene>
<feature type="active site" evidence="11">
    <location>
        <position position="824"/>
    </location>
</feature>
<feature type="transmembrane region" description="Helical" evidence="15">
    <location>
        <begin position="895"/>
        <end position="917"/>
    </location>
</feature>
<feature type="binding site" evidence="12">
    <location>
        <position position="410"/>
    </location>
    <ligand>
        <name>UDP-alpha-D-glucose</name>
        <dbReference type="ChEBI" id="CHEBI:58885"/>
    </ligand>
</feature>
<dbReference type="FunFam" id="3.90.550.10:FF:000089">
    <property type="entry name" value="Cellulose synthase-like protein D4"/>
    <property type="match status" value="1"/>
</dbReference>
<feature type="compositionally biased region" description="Low complexity" evidence="14">
    <location>
        <begin position="19"/>
        <end position="31"/>
    </location>
</feature>
<evidence type="ECO:0000256" key="3">
    <source>
        <dbReference type="ARBA" id="ARBA00022679"/>
    </source>
</evidence>
<dbReference type="Gene3D" id="3.90.550.10">
    <property type="entry name" value="Spore Coat Polysaccharide Biosynthesis Protein SpsA, Chain A"/>
    <property type="match status" value="1"/>
</dbReference>
<feature type="transmembrane region" description="Helical" evidence="15">
    <location>
        <begin position="1027"/>
        <end position="1046"/>
    </location>
</feature>
<evidence type="ECO:0000256" key="12">
    <source>
        <dbReference type="PIRSR" id="PIRSR605150-2"/>
    </source>
</evidence>
<evidence type="ECO:0000256" key="13">
    <source>
        <dbReference type="PIRSR" id="PIRSR605150-3"/>
    </source>
</evidence>
<feature type="binding site" evidence="13">
    <location>
        <position position="601"/>
    </location>
    <ligand>
        <name>Mn(2+)</name>
        <dbReference type="ChEBI" id="CHEBI:29035"/>
    </ligand>
</feature>
<dbReference type="InterPro" id="IPR005150">
    <property type="entry name" value="Cellulose_synth"/>
</dbReference>
<feature type="active site" evidence="11">
    <location>
        <position position="410"/>
    </location>
</feature>
<dbReference type="Proteomes" id="UP001372338">
    <property type="component" value="Unassembled WGS sequence"/>
</dbReference>
<feature type="region of interest" description="Disordered" evidence="14">
    <location>
        <begin position="1"/>
        <end position="49"/>
    </location>
</feature>
<feature type="transmembrane region" description="Helical" evidence="15">
    <location>
        <begin position="1052"/>
        <end position="1073"/>
    </location>
</feature>
<comment type="subcellular location">
    <subcellularLocation>
        <location evidence="1">Golgi apparatus membrane</location>
        <topology evidence="1">Multi-pass membrane protein</topology>
    </subcellularLocation>
</comment>
<keyword evidence="4 15" id="KW-0812">Transmembrane</keyword>
<dbReference type="Gene3D" id="3.30.40.10">
    <property type="entry name" value="Zinc/RING finger domain, C3HC4 (zinc finger)"/>
    <property type="match status" value="1"/>
</dbReference>
<reference evidence="16 17" key="1">
    <citation type="submission" date="2024-01" db="EMBL/GenBank/DDBJ databases">
        <title>The genomes of 5 underutilized Papilionoideae crops provide insights into root nodulation and disease resistanc.</title>
        <authorList>
            <person name="Yuan L."/>
        </authorList>
    </citation>
    <scope>NUCLEOTIDE SEQUENCE [LARGE SCALE GENOMIC DNA]</scope>
    <source>
        <strain evidence="16">ZHUSHIDOU_FW_LH</strain>
        <tissue evidence="16">Leaf</tissue>
    </source>
</reference>
<evidence type="ECO:0000256" key="8">
    <source>
        <dbReference type="ARBA" id="ARBA00023316"/>
    </source>
</evidence>
<dbReference type="InterPro" id="IPR029044">
    <property type="entry name" value="Nucleotide-diphossugar_trans"/>
</dbReference>
<feature type="transmembrane region" description="Helical" evidence="15">
    <location>
        <begin position="929"/>
        <end position="950"/>
    </location>
</feature>
<keyword evidence="3" id="KW-0808">Transferase</keyword>
<feature type="binding site" evidence="12">
    <location>
        <position position="381"/>
    </location>
    <ligand>
        <name>UDP-alpha-D-glucose</name>
        <dbReference type="ChEBI" id="CHEBI:58885"/>
    </ligand>
</feature>
<dbReference type="GO" id="GO:0016760">
    <property type="term" value="F:cellulose synthase (UDP-forming) activity"/>
    <property type="evidence" value="ECO:0007669"/>
    <property type="project" value="InterPro"/>
</dbReference>
<keyword evidence="7 15" id="KW-0472">Membrane</keyword>
<dbReference type="EMBL" id="JAYWIO010000003">
    <property type="protein sequence ID" value="KAK7273433.1"/>
    <property type="molecule type" value="Genomic_DNA"/>
</dbReference>
<dbReference type="GO" id="GO:0000139">
    <property type="term" value="C:Golgi membrane"/>
    <property type="evidence" value="ECO:0007669"/>
    <property type="project" value="UniProtKB-SubCell"/>
</dbReference>
<evidence type="ECO:0000256" key="5">
    <source>
        <dbReference type="ARBA" id="ARBA00022989"/>
    </source>
</evidence>
<keyword evidence="6" id="KW-0333">Golgi apparatus</keyword>